<dbReference type="Proteomes" id="UP001215598">
    <property type="component" value="Unassembled WGS sequence"/>
</dbReference>
<feature type="compositionally biased region" description="Basic and acidic residues" evidence="1">
    <location>
        <begin position="48"/>
        <end position="61"/>
    </location>
</feature>
<dbReference type="EMBL" id="JARKIB010000071">
    <property type="protein sequence ID" value="KAJ7748870.1"/>
    <property type="molecule type" value="Genomic_DNA"/>
</dbReference>
<feature type="compositionally biased region" description="Basic and acidic residues" evidence="1">
    <location>
        <begin position="111"/>
        <end position="121"/>
    </location>
</feature>
<keyword evidence="3" id="KW-1185">Reference proteome</keyword>
<sequence>MHPAALSVSHPLLEGRPQNGARRRQSGVAPPPPPLSIPAQRNKKGKKTLQERKEGRKERKPASSGPRPRTKGESVKGRERKGRRMKDPAHHETKNVEGRTPARTKAAVSQKGKEGSTNEEK</sequence>
<name>A0AAD7N8E6_9AGAR</name>
<accession>A0AAD7N8E6</accession>
<evidence type="ECO:0000313" key="2">
    <source>
        <dbReference type="EMBL" id="KAJ7748870.1"/>
    </source>
</evidence>
<feature type="compositionally biased region" description="Basic and acidic residues" evidence="1">
    <location>
        <begin position="85"/>
        <end position="97"/>
    </location>
</feature>
<protein>
    <submittedName>
        <fullName evidence="2">Uncharacterized protein</fullName>
    </submittedName>
</protein>
<comment type="caution">
    <text evidence="2">The sequence shown here is derived from an EMBL/GenBank/DDBJ whole genome shotgun (WGS) entry which is preliminary data.</text>
</comment>
<dbReference type="AlphaFoldDB" id="A0AAD7N8E6"/>
<evidence type="ECO:0000313" key="3">
    <source>
        <dbReference type="Proteomes" id="UP001215598"/>
    </source>
</evidence>
<reference evidence="2" key="1">
    <citation type="submission" date="2023-03" db="EMBL/GenBank/DDBJ databases">
        <title>Massive genome expansion in bonnet fungi (Mycena s.s.) driven by repeated elements and novel gene families across ecological guilds.</title>
        <authorList>
            <consortium name="Lawrence Berkeley National Laboratory"/>
            <person name="Harder C.B."/>
            <person name="Miyauchi S."/>
            <person name="Viragh M."/>
            <person name="Kuo A."/>
            <person name="Thoen E."/>
            <person name="Andreopoulos B."/>
            <person name="Lu D."/>
            <person name="Skrede I."/>
            <person name="Drula E."/>
            <person name="Henrissat B."/>
            <person name="Morin E."/>
            <person name="Kohler A."/>
            <person name="Barry K."/>
            <person name="LaButti K."/>
            <person name="Morin E."/>
            <person name="Salamov A."/>
            <person name="Lipzen A."/>
            <person name="Mereny Z."/>
            <person name="Hegedus B."/>
            <person name="Baldrian P."/>
            <person name="Stursova M."/>
            <person name="Weitz H."/>
            <person name="Taylor A."/>
            <person name="Grigoriev I.V."/>
            <person name="Nagy L.G."/>
            <person name="Martin F."/>
            <person name="Kauserud H."/>
        </authorList>
    </citation>
    <scope>NUCLEOTIDE SEQUENCE</scope>
    <source>
        <strain evidence="2">CBHHK182m</strain>
    </source>
</reference>
<organism evidence="2 3">
    <name type="scientific">Mycena metata</name>
    <dbReference type="NCBI Taxonomy" id="1033252"/>
    <lineage>
        <taxon>Eukaryota</taxon>
        <taxon>Fungi</taxon>
        <taxon>Dikarya</taxon>
        <taxon>Basidiomycota</taxon>
        <taxon>Agaricomycotina</taxon>
        <taxon>Agaricomycetes</taxon>
        <taxon>Agaricomycetidae</taxon>
        <taxon>Agaricales</taxon>
        <taxon>Marasmiineae</taxon>
        <taxon>Mycenaceae</taxon>
        <taxon>Mycena</taxon>
    </lineage>
</organism>
<evidence type="ECO:0000256" key="1">
    <source>
        <dbReference type="SAM" id="MobiDB-lite"/>
    </source>
</evidence>
<feature type="region of interest" description="Disordered" evidence="1">
    <location>
        <begin position="1"/>
        <end position="121"/>
    </location>
</feature>
<proteinExistence type="predicted"/>
<gene>
    <name evidence="2" type="ORF">B0H16DRAFT_1461374</name>
</gene>